<feature type="transmembrane region" description="Helical" evidence="8">
    <location>
        <begin position="139"/>
        <end position="165"/>
    </location>
</feature>
<dbReference type="InterPro" id="IPR013656">
    <property type="entry name" value="PAS_4"/>
</dbReference>
<keyword evidence="12" id="KW-1185">Reference proteome</keyword>
<dbReference type="InterPro" id="IPR036890">
    <property type="entry name" value="HATPase_C_sf"/>
</dbReference>
<dbReference type="InterPro" id="IPR000014">
    <property type="entry name" value="PAS"/>
</dbReference>
<feature type="transmembrane region" description="Helical" evidence="8">
    <location>
        <begin position="12"/>
        <end position="31"/>
    </location>
</feature>
<evidence type="ECO:0000256" key="8">
    <source>
        <dbReference type="SAM" id="Phobius"/>
    </source>
</evidence>
<evidence type="ECO:0000256" key="4">
    <source>
        <dbReference type="ARBA" id="ARBA00022777"/>
    </source>
</evidence>
<evidence type="ECO:0000259" key="9">
    <source>
        <dbReference type="PROSITE" id="PS50112"/>
    </source>
</evidence>
<dbReference type="InterPro" id="IPR013767">
    <property type="entry name" value="PAS_fold"/>
</dbReference>
<dbReference type="eggNOG" id="arCOG05183">
    <property type="taxonomic scope" value="Archaea"/>
</dbReference>
<feature type="domain" description="PAS" evidence="9">
    <location>
        <begin position="530"/>
        <end position="604"/>
    </location>
</feature>
<gene>
    <name evidence="11" type="ordered locus">Mboo_1516</name>
</gene>
<dbReference type="Pfam" id="PF07568">
    <property type="entry name" value="HisKA_2"/>
    <property type="match status" value="1"/>
</dbReference>
<name>A7I8H3_METB6</name>
<dbReference type="InterPro" id="IPR003594">
    <property type="entry name" value="HATPase_dom"/>
</dbReference>
<feature type="coiled-coil region" evidence="7">
    <location>
        <begin position="939"/>
        <end position="984"/>
    </location>
</feature>
<feature type="transmembrane region" description="Helical" evidence="8">
    <location>
        <begin position="105"/>
        <end position="127"/>
    </location>
</feature>
<keyword evidence="4 11" id="KW-0418">Kinase</keyword>
<keyword evidence="8" id="KW-0472">Membrane</keyword>
<evidence type="ECO:0000313" key="12">
    <source>
        <dbReference type="Proteomes" id="UP000002408"/>
    </source>
</evidence>
<dbReference type="InterPro" id="IPR035965">
    <property type="entry name" value="PAS-like_dom_sf"/>
</dbReference>
<dbReference type="Proteomes" id="UP000002408">
    <property type="component" value="Chromosome"/>
</dbReference>
<dbReference type="GeneID" id="5412046"/>
<dbReference type="Pfam" id="PF08447">
    <property type="entry name" value="PAS_3"/>
    <property type="match status" value="1"/>
</dbReference>
<evidence type="ECO:0000256" key="7">
    <source>
        <dbReference type="SAM" id="Coils"/>
    </source>
</evidence>
<dbReference type="InterPro" id="IPR001610">
    <property type="entry name" value="PAC"/>
</dbReference>
<dbReference type="Pfam" id="PF00989">
    <property type="entry name" value="PAS"/>
    <property type="match status" value="1"/>
</dbReference>
<dbReference type="PANTHER" id="PTHR43065">
    <property type="entry name" value="SENSOR HISTIDINE KINASE"/>
    <property type="match status" value="1"/>
</dbReference>
<keyword evidence="8" id="KW-0812">Transmembrane</keyword>
<dbReference type="SMART" id="SM00091">
    <property type="entry name" value="PAS"/>
    <property type="match status" value="5"/>
</dbReference>
<dbReference type="GO" id="GO:0005524">
    <property type="term" value="F:ATP binding"/>
    <property type="evidence" value="ECO:0007669"/>
    <property type="project" value="UniProtKB-KW"/>
</dbReference>
<dbReference type="CDD" id="cd00130">
    <property type="entry name" value="PAS"/>
    <property type="match status" value="3"/>
</dbReference>
<dbReference type="STRING" id="456442.Mboo_1516"/>
<keyword evidence="7" id="KW-0175">Coiled coil</keyword>
<dbReference type="GO" id="GO:0006355">
    <property type="term" value="P:regulation of DNA-templated transcription"/>
    <property type="evidence" value="ECO:0007669"/>
    <property type="project" value="InterPro"/>
</dbReference>
<feature type="transmembrane region" description="Helical" evidence="8">
    <location>
        <begin position="37"/>
        <end position="58"/>
    </location>
</feature>
<feature type="transmembrane region" description="Helical" evidence="8">
    <location>
        <begin position="177"/>
        <end position="198"/>
    </location>
</feature>
<evidence type="ECO:0000256" key="2">
    <source>
        <dbReference type="ARBA" id="ARBA00022679"/>
    </source>
</evidence>
<dbReference type="GO" id="GO:0000160">
    <property type="term" value="P:phosphorelay signal transduction system"/>
    <property type="evidence" value="ECO:0007669"/>
    <property type="project" value="UniProtKB-KW"/>
</dbReference>
<proteinExistence type="predicted"/>
<dbReference type="HOGENOM" id="CLU_270278_0_0_2"/>
<dbReference type="Pfam" id="PF08448">
    <property type="entry name" value="PAS_4"/>
    <property type="match status" value="2"/>
</dbReference>
<evidence type="ECO:0000256" key="1">
    <source>
        <dbReference type="ARBA" id="ARBA00022553"/>
    </source>
</evidence>
<protein>
    <submittedName>
        <fullName evidence="11">Signal transduction histidine kinase</fullName>
    </submittedName>
</protein>
<dbReference type="NCBIfam" id="TIGR00229">
    <property type="entry name" value="sensory_box"/>
    <property type="match status" value="4"/>
</dbReference>
<dbReference type="SUPFAM" id="SSF55874">
    <property type="entry name" value="ATPase domain of HSP90 chaperone/DNA topoisomerase II/histidine kinase"/>
    <property type="match status" value="1"/>
</dbReference>
<dbReference type="Gene3D" id="3.30.565.10">
    <property type="entry name" value="Histidine kinase-like ATPase, C-terminal domain"/>
    <property type="match status" value="1"/>
</dbReference>
<feature type="domain" description="PAC" evidence="10">
    <location>
        <begin position="606"/>
        <end position="658"/>
    </location>
</feature>
<keyword evidence="2" id="KW-0808">Transferase</keyword>
<dbReference type="SUPFAM" id="SSF55785">
    <property type="entry name" value="PYP-like sensor domain (PAS domain)"/>
    <property type="match status" value="5"/>
</dbReference>
<dbReference type="Gene3D" id="3.30.450.20">
    <property type="entry name" value="PAS domain"/>
    <property type="match status" value="6"/>
</dbReference>
<evidence type="ECO:0000256" key="3">
    <source>
        <dbReference type="ARBA" id="ARBA00022741"/>
    </source>
</evidence>
<dbReference type="RefSeq" id="WP_012107074.1">
    <property type="nucleotide sequence ID" value="NC_009712.1"/>
</dbReference>
<evidence type="ECO:0000259" key="10">
    <source>
        <dbReference type="PROSITE" id="PS50113"/>
    </source>
</evidence>
<dbReference type="PANTHER" id="PTHR43065:SF23">
    <property type="entry name" value="SENSOR HISTIDINE KINASE PDTAS"/>
    <property type="match status" value="1"/>
</dbReference>
<dbReference type="PROSITE" id="PS50113">
    <property type="entry name" value="PAC"/>
    <property type="match status" value="3"/>
</dbReference>
<feature type="transmembrane region" description="Helical" evidence="8">
    <location>
        <begin position="205"/>
        <end position="226"/>
    </location>
</feature>
<dbReference type="eggNOG" id="arCOG02350">
    <property type="taxonomic scope" value="Archaea"/>
</dbReference>
<keyword evidence="6" id="KW-0902">Two-component regulatory system</keyword>
<keyword evidence="5" id="KW-0067">ATP-binding</keyword>
<dbReference type="SMART" id="SM00086">
    <property type="entry name" value="PAC"/>
    <property type="match status" value="2"/>
</dbReference>
<dbReference type="PROSITE" id="PS50112">
    <property type="entry name" value="PAS"/>
    <property type="match status" value="3"/>
</dbReference>
<dbReference type="OrthoDB" id="106882at2157"/>
<dbReference type="Pfam" id="PF13188">
    <property type="entry name" value="PAS_8"/>
    <property type="match status" value="1"/>
</dbReference>
<organism evidence="11 12">
    <name type="scientific">Methanoregula boonei (strain DSM 21154 / JCM 14090 / 6A8)</name>
    <dbReference type="NCBI Taxonomy" id="456442"/>
    <lineage>
        <taxon>Archaea</taxon>
        <taxon>Methanobacteriati</taxon>
        <taxon>Methanobacteriota</taxon>
        <taxon>Stenosarchaea group</taxon>
        <taxon>Methanomicrobia</taxon>
        <taxon>Methanomicrobiales</taxon>
        <taxon>Methanoregulaceae</taxon>
        <taxon>Methanoregula</taxon>
    </lineage>
</organism>
<keyword evidence="8" id="KW-1133">Transmembrane helix</keyword>
<evidence type="ECO:0000256" key="5">
    <source>
        <dbReference type="ARBA" id="ARBA00022840"/>
    </source>
</evidence>
<dbReference type="EMBL" id="CP000780">
    <property type="protein sequence ID" value="ABS56034.1"/>
    <property type="molecule type" value="Genomic_DNA"/>
</dbReference>
<feature type="domain" description="PAS" evidence="9">
    <location>
        <begin position="405"/>
        <end position="475"/>
    </location>
</feature>
<dbReference type="KEGG" id="mbn:Mboo_1516"/>
<dbReference type="InterPro" id="IPR013655">
    <property type="entry name" value="PAS_fold_3"/>
</dbReference>
<evidence type="ECO:0000256" key="6">
    <source>
        <dbReference type="ARBA" id="ARBA00023012"/>
    </source>
</evidence>
<feature type="coiled-coil region" evidence="7">
    <location>
        <begin position="513"/>
        <end position="540"/>
    </location>
</feature>
<dbReference type="InterPro" id="IPR000700">
    <property type="entry name" value="PAS-assoc_C"/>
</dbReference>
<keyword evidence="3" id="KW-0547">Nucleotide-binding</keyword>
<dbReference type="AlphaFoldDB" id="A7I8H3"/>
<feature type="transmembrane region" description="Helical" evidence="8">
    <location>
        <begin position="70"/>
        <end position="93"/>
    </location>
</feature>
<feature type="domain" description="PAC" evidence="10">
    <location>
        <begin position="476"/>
        <end position="529"/>
    </location>
</feature>
<reference evidence="12" key="1">
    <citation type="journal article" date="2015" name="Microbiology">
        <title>Genome of Methanoregula boonei 6A8 reveals adaptations to oligotrophic peatland environments.</title>
        <authorList>
            <person name="Braeuer S."/>
            <person name="Cadillo-Quiroz H."/>
            <person name="Kyrpides N."/>
            <person name="Woyke T."/>
            <person name="Goodwin L."/>
            <person name="Detter C."/>
            <person name="Podell S."/>
            <person name="Yavitt J.B."/>
            <person name="Zinder S.H."/>
        </authorList>
    </citation>
    <scope>NUCLEOTIDE SEQUENCE [LARGE SCALE GENOMIC DNA]</scope>
    <source>
        <strain evidence="12">DSM 21154 / JCM 14090 / 6A8</strain>
    </source>
</reference>
<sequence precursor="true">MTPDTRKILSLLLIPVYLILIGVFLAANSNASFNPPILLLLFNTLFLGLIPLYVAYVAYMSFRSSGSTGVLLKGTGMLVLGLGAIAAGIINYLPDSMNANITVQNTSFCAGALLQLIGILIALSGTVPQQRSDDGLKCTLLYGGSGIIVFFFSLAAVTGVIPPFFIPGVGFTPLREVLIASAVEFFALAAGILLWLYYREREDFFFWYSIGLALIGIGLVAVHFPSVLGSPLGWVGRSAQYLGGVYILIAFIALGRSARRTGIPAGDMLSRFFGEAETSYRALIETATDAIVVFDSADQVIVWNRAAERMFGYTPAEATGSSFFRMVIPDEFTPIIKNNFRGPVPPPADPALQKPVEITARCKDGSTFPVELALSRHMVGDTRVSTCIIRDLTERRKADDALQNNIRLLEDVMEGSTSPIFLKDLGGRFISVNSALERILGKSRQELKGKTDYDIAPKEVADSWRSHDKKVIDTGKAIQVEEAADLPDRQYTFLANKFPLVDAHGRIYGVGSISHDITERKKAEEALRESEERFRSVMDNSPVVIFRLNLQTKRYEYFSPACGSIYGYSPQEMIKMSANDTRSRVHPDDLSRFDAANTRIEEEGNGGYEVRWLKSSGEYRWLSLKINIMNDATGLPLYRNGFVSDVTERRNAEEALLKKNADLEILNEELNTAQEELQQHIGELTRAEAKLRESEARYRTLFETMAEGFSINEIILDDKGMPVDLRYLSVNPAFEIQTGLKAGDIIGRTTLELFPGAEPVWFERYGDVVLTGKPAHFEEKFGPLGRWFDCVAYKMDKMQFAVIFIDITERRQMEEKLQITLQRFYRILSNMQYGILLVTDENRTEFANQAFCDMFGLEDTPAALSHLSAEEMLEKIRPAYKDPDAAITRINEIVDLGQPVTDEDVNMRGGRTFLRAFTPIIVKGMPYGRLWVHVDITRRKDAEREIVQKNEDLNTACEEIASKEEELRQNLEELSLREHELIKSAANLEGALAEKEALLSEIHHRVKNNLTSFISLLSLDGSYEETDAGRALRKDLQNRARSMALIHETLYRTGKFSTVDMKVYLSNLLSQVAASYKESAKIRIVTEINEVSLDLARATTAGLIINELVTNSFKYAFPPGFDCMAVRKEPCTIRVALYREDGTDVLIVADNGCGLPEGLDPMATKSLGLKLVNFLACHQLRANIEVRADRGTEFIFRLKDTEEHA</sequence>
<dbReference type="GO" id="GO:0016301">
    <property type="term" value="F:kinase activity"/>
    <property type="evidence" value="ECO:0007669"/>
    <property type="project" value="UniProtKB-KW"/>
</dbReference>
<accession>A7I8H3</accession>
<evidence type="ECO:0000313" key="11">
    <source>
        <dbReference type="EMBL" id="ABS56034.1"/>
    </source>
</evidence>
<dbReference type="Pfam" id="PF02518">
    <property type="entry name" value="HATPase_c"/>
    <property type="match status" value="1"/>
</dbReference>
<feature type="domain" description="PAS" evidence="9">
    <location>
        <begin position="276"/>
        <end position="331"/>
    </location>
</feature>
<dbReference type="InterPro" id="IPR011495">
    <property type="entry name" value="Sig_transdc_His_kin_sub2_dim/P"/>
</dbReference>
<feature type="coiled-coil region" evidence="7">
    <location>
        <begin position="649"/>
        <end position="704"/>
    </location>
</feature>
<keyword evidence="1" id="KW-0597">Phosphoprotein</keyword>
<feature type="domain" description="PAC" evidence="10">
    <location>
        <begin position="354"/>
        <end position="404"/>
    </location>
</feature>